<dbReference type="AlphaFoldDB" id="A0ABD3C6Y1"/>
<gene>
    <name evidence="1" type="ORF">CASFOL_031549</name>
</gene>
<name>A0ABD3C6Y1_9LAMI</name>
<comment type="caution">
    <text evidence="1">The sequence shown here is derived from an EMBL/GenBank/DDBJ whole genome shotgun (WGS) entry which is preliminary data.</text>
</comment>
<evidence type="ECO:0000313" key="1">
    <source>
        <dbReference type="EMBL" id="KAL3624881.1"/>
    </source>
</evidence>
<evidence type="ECO:0000313" key="2">
    <source>
        <dbReference type="Proteomes" id="UP001632038"/>
    </source>
</evidence>
<keyword evidence="2" id="KW-1185">Reference proteome</keyword>
<organism evidence="1 2">
    <name type="scientific">Castilleja foliolosa</name>
    <dbReference type="NCBI Taxonomy" id="1961234"/>
    <lineage>
        <taxon>Eukaryota</taxon>
        <taxon>Viridiplantae</taxon>
        <taxon>Streptophyta</taxon>
        <taxon>Embryophyta</taxon>
        <taxon>Tracheophyta</taxon>
        <taxon>Spermatophyta</taxon>
        <taxon>Magnoliopsida</taxon>
        <taxon>eudicotyledons</taxon>
        <taxon>Gunneridae</taxon>
        <taxon>Pentapetalae</taxon>
        <taxon>asterids</taxon>
        <taxon>lamiids</taxon>
        <taxon>Lamiales</taxon>
        <taxon>Orobanchaceae</taxon>
        <taxon>Pedicularideae</taxon>
        <taxon>Castillejinae</taxon>
        <taxon>Castilleja</taxon>
    </lineage>
</organism>
<reference evidence="2" key="1">
    <citation type="journal article" date="2024" name="IScience">
        <title>Strigolactones Initiate the Formation of Haustorium-like Structures in Castilleja.</title>
        <authorList>
            <person name="Buerger M."/>
            <person name="Peterson D."/>
            <person name="Chory J."/>
        </authorList>
    </citation>
    <scope>NUCLEOTIDE SEQUENCE [LARGE SCALE GENOMIC DNA]</scope>
</reference>
<dbReference type="EMBL" id="JAVIJP010000053">
    <property type="protein sequence ID" value="KAL3624881.1"/>
    <property type="molecule type" value="Genomic_DNA"/>
</dbReference>
<dbReference type="Proteomes" id="UP001632038">
    <property type="component" value="Unassembled WGS sequence"/>
</dbReference>
<sequence>MKIGGSNKYKIPHMNKARLEKEGNLPEEITCDLALVQNAMNMLA</sequence>
<proteinExistence type="predicted"/>
<protein>
    <submittedName>
        <fullName evidence="1">Uncharacterized protein</fullName>
    </submittedName>
</protein>
<accession>A0ABD3C6Y1</accession>